<dbReference type="PANTHER" id="PTHR15451">
    <property type="entry name" value="ERGOSTEROL BIOSYNTHETIC PROTEIN 28-RELATED"/>
    <property type="match status" value="1"/>
</dbReference>
<gene>
    <name evidence="14" type="ORF">Cvel_16435</name>
    <name evidence="15" type="ORF">Cvel_36524</name>
</gene>
<name>A0A0G4I7D9_9ALVE</name>
<keyword evidence="11" id="KW-1207">Sterol metabolism</keyword>
<keyword evidence="3" id="KW-0444">Lipid biosynthesis</keyword>
<evidence type="ECO:0000313" key="15">
    <source>
        <dbReference type="EMBL" id="CEM52978.1"/>
    </source>
</evidence>
<evidence type="ECO:0000256" key="13">
    <source>
        <dbReference type="SAM" id="Phobius"/>
    </source>
</evidence>
<evidence type="ECO:0000256" key="1">
    <source>
        <dbReference type="ARBA" id="ARBA00004477"/>
    </source>
</evidence>
<evidence type="ECO:0008006" key="16">
    <source>
        <dbReference type="Google" id="ProtNLM"/>
    </source>
</evidence>
<reference evidence="15" key="1">
    <citation type="submission" date="2014-11" db="EMBL/GenBank/DDBJ databases">
        <authorList>
            <person name="Otto D Thomas"/>
            <person name="Naeem Raeece"/>
        </authorList>
    </citation>
    <scope>NUCLEOTIDE SEQUENCE</scope>
</reference>
<evidence type="ECO:0000256" key="9">
    <source>
        <dbReference type="ARBA" id="ARBA00023098"/>
    </source>
</evidence>
<evidence type="ECO:0000256" key="11">
    <source>
        <dbReference type="ARBA" id="ARBA00023166"/>
    </source>
</evidence>
<evidence type="ECO:0000256" key="5">
    <source>
        <dbReference type="ARBA" id="ARBA00022824"/>
    </source>
</evidence>
<keyword evidence="8" id="KW-0756">Sterol biosynthesis</keyword>
<dbReference type="Pfam" id="PF03694">
    <property type="entry name" value="Erg28"/>
    <property type="match status" value="1"/>
</dbReference>
<feature type="transmembrane region" description="Helical" evidence="13">
    <location>
        <begin position="12"/>
        <end position="31"/>
    </location>
</feature>
<keyword evidence="10 13" id="KW-0472">Membrane</keyword>
<protein>
    <recommendedName>
        <fullName evidence="16">Ergosterol biosynthetic protein 28</fullName>
    </recommendedName>
</protein>
<evidence type="ECO:0000256" key="8">
    <source>
        <dbReference type="ARBA" id="ARBA00023011"/>
    </source>
</evidence>
<sequence length="155" mass="16808">MTLIPAPVLKWWLVGVASFRGLAVVLGYFFIDKVKSSVFSLAPSQVSDLQGRTFAQWTLATCTVTLFCAFNLSSKPLFVATWLTFFAAVSFFFAELFVYGSVTWRNLVGPLVFGGGSLVLMGIFYVENFLPPGDKNDPAASHAVKAGVSHAAKAR</sequence>
<evidence type="ECO:0000313" key="14">
    <source>
        <dbReference type="EMBL" id="CEM11128.1"/>
    </source>
</evidence>
<keyword evidence="12" id="KW-0753">Steroid metabolism</keyword>
<dbReference type="PANTHER" id="PTHR15451:SF19">
    <property type="entry name" value="ERGOSTEROL BIOSYNTHETIC PROTEIN 28 HOMOLOG"/>
    <property type="match status" value="1"/>
</dbReference>
<dbReference type="GO" id="GO:0005789">
    <property type="term" value="C:endoplasmic reticulum membrane"/>
    <property type="evidence" value="ECO:0007669"/>
    <property type="project" value="UniProtKB-SubCell"/>
</dbReference>
<evidence type="ECO:0000256" key="12">
    <source>
        <dbReference type="ARBA" id="ARBA00023221"/>
    </source>
</evidence>
<organism evidence="15">
    <name type="scientific">Chromera velia CCMP2878</name>
    <dbReference type="NCBI Taxonomy" id="1169474"/>
    <lineage>
        <taxon>Eukaryota</taxon>
        <taxon>Sar</taxon>
        <taxon>Alveolata</taxon>
        <taxon>Colpodellida</taxon>
        <taxon>Chromeraceae</taxon>
        <taxon>Chromera</taxon>
    </lineage>
</organism>
<keyword evidence="5" id="KW-0256">Endoplasmic reticulum</keyword>
<evidence type="ECO:0000256" key="7">
    <source>
        <dbReference type="ARBA" id="ARBA00022989"/>
    </source>
</evidence>
<feature type="transmembrane region" description="Helical" evidence="13">
    <location>
        <begin position="79"/>
        <end position="101"/>
    </location>
</feature>
<evidence type="ECO:0000256" key="10">
    <source>
        <dbReference type="ARBA" id="ARBA00023136"/>
    </source>
</evidence>
<dbReference type="AlphaFoldDB" id="A0A0G4I7D9"/>
<dbReference type="GO" id="GO:0030674">
    <property type="term" value="F:protein-macromolecule adaptor activity"/>
    <property type="evidence" value="ECO:0007669"/>
    <property type="project" value="TreeGrafter"/>
</dbReference>
<keyword evidence="4 13" id="KW-0812">Transmembrane</keyword>
<keyword evidence="7 13" id="KW-1133">Transmembrane helix</keyword>
<keyword evidence="9" id="KW-0443">Lipid metabolism</keyword>
<accession>A0A0G4I7D9</accession>
<evidence type="ECO:0000256" key="4">
    <source>
        <dbReference type="ARBA" id="ARBA00022692"/>
    </source>
</evidence>
<evidence type="ECO:0000256" key="6">
    <source>
        <dbReference type="ARBA" id="ARBA00022955"/>
    </source>
</evidence>
<dbReference type="VEuPathDB" id="CryptoDB:Cvel_16435"/>
<comment type="subcellular location">
    <subcellularLocation>
        <location evidence="1">Endoplasmic reticulum membrane</location>
        <topology evidence="1">Multi-pass membrane protein</topology>
    </subcellularLocation>
</comment>
<dbReference type="EMBL" id="CDMZ01005458">
    <property type="protein sequence ID" value="CEM52978.1"/>
    <property type="molecule type" value="Genomic_DNA"/>
</dbReference>
<evidence type="ECO:0000256" key="2">
    <source>
        <dbReference type="ARBA" id="ARBA00005377"/>
    </source>
</evidence>
<comment type="similarity">
    <text evidence="2">Belongs to the ERG28 family.</text>
</comment>
<dbReference type="InterPro" id="IPR005352">
    <property type="entry name" value="Erg28"/>
</dbReference>
<dbReference type="GO" id="GO:0016126">
    <property type="term" value="P:sterol biosynthetic process"/>
    <property type="evidence" value="ECO:0007669"/>
    <property type="project" value="UniProtKB-KW"/>
</dbReference>
<evidence type="ECO:0000256" key="3">
    <source>
        <dbReference type="ARBA" id="ARBA00022516"/>
    </source>
</evidence>
<dbReference type="VEuPathDB" id="CryptoDB:Cvel_36524"/>
<feature type="transmembrane region" description="Helical" evidence="13">
    <location>
        <begin position="107"/>
        <end position="126"/>
    </location>
</feature>
<proteinExistence type="inferred from homology"/>
<dbReference type="EMBL" id="CDMZ01000293">
    <property type="protein sequence ID" value="CEM11128.1"/>
    <property type="molecule type" value="Genomic_DNA"/>
</dbReference>
<keyword evidence="6" id="KW-0752">Steroid biosynthesis</keyword>